<keyword evidence="9" id="KW-0969">Cilium</keyword>
<evidence type="ECO:0000256" key="6">
    <source>
        <dbReference type="ARBA" id="ARBA00023143"/>
    </source>
</evidence>
<comment type="subunit">
    <text evidence="8">The basal body constitutes a major portion of the flagellar organelle and consists of four rings (L,P,S, and M) mounted on a central rod.</text>
</comment>
<dbReference type="RefSeq" id="WP_119539032.1">
    <property type="nucleotide sequence ID" value="NZ_QYRN01000003.1"/>
</dbReference>
<dbReference type="GO" id="GO:0009428">
    <property type="term" value="C:bacterial-type flagellum basal body, distal rod, P ring"/>
    <property type="evidence" value="ECO:0007669"/>
    <property type="project" value="InterPro"/>
</dbReference>
<evidence type="ECO:0000313" key="10">
    <source>
        <dbReference type="Proteomes" id="UP000265750"/>
    </source>
</evidence>
<dbReference type="PRINTS" id="PR01010">
    <property type="entry name" value="FLGPRINGFLGI"/>
</dbReference>
<dbReference type="PANTHER" id="PTHR30381">
    <property type="entry name" value="FLAGELLAR P-RING PERIPLASMIC PROTEIN FLGI"/>
    <property type="match status" value="1"/>
</dbReference>
<keyword evidence="9" id="KW-0282">Flagellum</keyword>
<dbReference type="GO" id="GO:0071973">
    <property type="term" value="P:bacterial-type flagellum-dependent cell motility"/>
    <property type="evidence" value="ECO:0007669"/>
    <property type="project" value="InterPro"/>
</dbReference>
<dbReference type="EMBL" id="QYRN01000003">
    <property type="protein sequence ID" value="RIY01895.1"/>
    <property type="molecule type" value="Genomic_DNA"/>
</dbReference>
<keyword evidence="5" id="KW-0574">Periplasm</keyword>
<dbReference type="PANTHER" id="PTHR30381:SF0">
    <property type="entry name" value="FLAGELLAR P-RING PROTEIN"/>
    <property type="match status" value="1"/>
</dbReference>
<comment type="caution">
    <text evidence="9">The sequence shown here is derived from an EMBL/GenBank/DDBJ whole genome shotgun (WGS) entry which is preliminary data.</text>
</comment>
<evidence type="ECO:0000256" key="5">
    <source>
        <dbReference type="ARBA" id="ARBA00022764"/>
    </source>
</evidence>
<dbReference type="Proteomes" id="UP000265750">
    <property type="component" value="Unassembled WGS sequence"/>
</dbReference>
<evidence type="ECO:0000313" key="9">
    <source>
        <dbReference type="EMBL" id="RIY01895.1"/>
    </source>
</evidence>
<keyword evidence="4 8" id="KW-0732">Signal</keyword>
<gene>
    <name evidence="8 9" type="primary">flgI</name>
    <name evidence="9" type="ORF">D3218_06100</name>
</gene>
<dbReference type="AlphaFoldDB" id="A0A3A1WMZ9"/>
<dbReference type="NCBIfam" id="NF003676">
    <property type="entry name" value="PRK05303.1"/>
    <property type="match status" value="1"/>
</dbReference>
<comment type="function">
    <text evidence="1 8">Assembles around the rod to form the L-ring and probably protects the motor/basal body from shearing forces during rotation.</text>
</comment>
<evidence type="ECO:0000256" key="8">
    <source>
        <dbReference type="HAMAP-Rule" id="MF_00416"/>
    </source>
</evidence>
<dbReference type="GO" id="GO:0005198">
    <property type="term" value="F:structural molecule activity"/>
    <property type="evidence" value="ECO:0007669"/>
    <property type="project" value="InterPro"/>
</dbReference>
<evidence type="ECO:0000256" key="4">
    <source>
        <dbReference type="ARBA" id="ARBA00022729"/>
    </source>
</evidence>
<feature type="chain" id="PRO_5017489582" description="Flagellar P-ring protein" evidence="8">
    <location>
        <begin position="24"/>
        <end position="401"/>
    </location>
</feature>
<accession>A0A3A1WMZ9</accession>
<dbReference type="GO" id="GO:0030288">
    <property type="term" value="C:outer membrane-bounded periplasmic space"/>
    <property type="evidence" value="ECO:0007669"/>
    <property type="project" value="InterPro"/>
</dbReference>
<dbReference type="HAMAP" id="MF_00416">
    <property type="entry name" value="FlgI"/>
    <property type="match status" value="1"/>
</dbReference>
<keyword evidence="10" id="KW-1185">Reference proteome</keyword>
<dbReference type="InterPro" id="IPR001782">
    <property type="entry name" value="Flag_FlgI"/>
</dbReference>
<evidence type="ECO:0000256" key="3">
    <source>
        <dbReference type="ARBA" id="ARBA00019515"/>
    </source>
</evidence>
<dbReference type="Pfam" id="PF02119">
    <property type="entry name" value="FlgI"/>
    <property type="match status" value="1"/>
</dbReference>
<sequence length="401" mass="41822" precursor="true">MSSLLRRLVLGSCLVAFALPAQAADYGAQDFGYAQAGIGARENFQTIVPRARQSGGVRIKDVTTIKGVRDNQLVGYGLVIGLQGTGDSLRNSPFTEQSLQSMLDRMGVNVRGANPRTRNVAAVIVTADLPAFAGIGSRIDVSVSSLGDAASLMGGTLVMTPLYGPDGEIYAVGQGALAVSGFTSEGTNESLTQGTPTTGRIAGGALIEREVPRATVDTPVITMELRNPDYRTAIRVVDAINAFAVGAWGKPVAREQDFRTISLTRPTKMSSTRFIADLGDLMIEPDQAARVVIDERTGTVVIGKDVQISTVAVTHGSLTVRITDIPNVSQPGPLSNGETVVTADTVVNAEQGGGNLAIVQGANLDSVVRGLNRLGLKPTGIIAILQAIKTAGAMQAEIVVQ</sequence>
<evidence type="ECO:0000256" key="2">
    <source>
        <dbReference type="ARBA" id="ARBA00004117"/>
    </source>
</evidence>
<feature type="signal peptide" evidence="8">
    <location>
        <begin position="1"/>
        <end position="23"/>
    </location>
</feature>
<name>A0A3A1WMZ9_9HYPH</name>
<evidence type="ECO:0000256" key="7">
    <source>
        <dbReference type="ARBA" id="ARBA00032344"/>
    </source>
</evidence>
<dbReference type="OrthoDB" id="9786431at2"/>
<keyword evidence="6 8" id="KW-0975">Bacterial flagellum</keyword>
<organism evidence="9 10">
    <name type="scientific">Aureimonas flava</name>
    <dbReference type="NCBI Taxonomy" id="2320271"/>
    <lineage>
        <taxon>Bacteria</taxon>
        <taxon>Pseudomonadati</taxon>
        <taxon>Pseudomonadota</taxon>
        <taxon>Alphaproteobacteria</taxon>
        <taxon>Hyphomicrobiales</taxon>
        <taxon>Aurantimonadaceae</taxon>
        <taxon>Aureimonas</taxon>
    </lineage>
</organism>
<evidence type="ECO:0000256" key="1">
    <source>
        <dbReference type="ARBA" id="ARBA00002591"/>
    </source>
</evidence>
<reference evidence="10" key="1">
    <citation type="submission" date="2018-09" db="EMBL/GenBank/DDBJ databases">
        <authorList>
            <person name="Tuo L."/>
        </authorList>
    </citation>
    <scope>NUCLEOTIDE SEQUENCE [LARGE SCALE GENOMIC DNA]</scope>
    <source>
        <strain evidence="10">M2BS4Y-1</strain>
    </source>
</reference>
<comment type="subcellular location">
    <subcellularLocation>
        <location evidence="2 8">Bacterial flagellum basal body</location>
    </subcellularLocation>
</comment>
<comment type="similarity">
    <text evidence="8">Belongs to the FlgI family.</text>
</comment>
<keyword evidence="9" id="KW-0966">Cell projection</keyword>
<protein>
    <recommendedName>
        <fullName evidence="3 8">Flagellar P-ring protein</fullName>
    </recommendedName>
    <alternativeName>
        <fullName evidence="7 8">Basal body P-ring protein</fullName>
    </alternativeName>
</protein>
<proteinExistence type="inferred from homology"/>